<sequence length="81" mass="9053">MANNYGLTSVEIDAVHTINPEIAAHNIASAYVNSVTNNEKLFHGEDVILSDVLSLSNQYIEAYNYAYNFVIHENDILNHAE</sequence>
<accession>A0A3E3I9Z9</accession>
<dbReference type="Proteomes" id="UP000261166">
    <property type="component" value="Unassembled WGS sequence"/>
</dbReference>
<proteinExistence type="predicted"/>
<evidence type="ECO:0000313" key="2">
    <source>
        <dbReference type="Proteomes" id="UP000261166"/>
    </source>
</evidence>
<gene>
    <name evidence="1" type="ORF">DWY69_27550</name>
</gene>
<reference evidence="1 2" key="1">
    <citation type="submission" date="2018-08" db="EMBL/GenBank/DDBJ databases">
        <title>A genome reference for cultivated species of the human gut microbiota.</title>
        <authorList>
            <person name="Zou Y."/>
            <person name="Xue W."/>
            <person name="Luo G."/>
        </authorList>
    </citation>
    <scope>NUCLEOTIDE SEQUENCE [LARGE SCALE GENOMIC DNA]</scope>
    <source>
        <strain evidence="1 2">AF26-4BH</strain>
    </source>
</reference>
<dbReference type="EMBL" id="QVLU01000041">
    <property type="protein sequence ID" value="RGE63857.1"/>
    <property type="molecule type" value="Genomic_DNA"/>
</dbReference>
<evidence type="ECO:0000313" key="1">
    <source>
        <dbReference type="EMBL" id="RGE63857.1"/>
    </source>
</evidence>
<dbReference type="AlphaFoldDB" id="A0A3E3I9Z9"/>
<name>A0A3E3I9Z9_9FIRM</name>
<organism evidence="1 2">
    <name type="scientific">Eisenbergiella massiliensis</name>
    <dbReference type="NCBI Taxonomy" id="1720294"/>
    <lineage>
        <taxon>Bacteria</taxon>
        <taxon>Bacillati</taxon>
        <taxon>Bacillota</taxon>
        <taxon>Clostridia</taxon>
        <taxon>Lachnospirales</taxon>
        <taxon>Lachnospiraceae</taxon>
        <taxon>Eisenbergiella</taxon>
    </lineage>
</organism>
<comment type="caution">
    <text evidence="1">The sequence shown here is derived from an EMBL/GenBank/DDBJ whole genome shotgun (WGS) entry which is preliminary data.</text>
</comment>
<protein>
    <submittedName>
        <fullName evidence="1">Uncharacterized protein</fullName>
    </submittedName>
</protein>